<feature type="region of interest" description="Disordered" evidence="11">
    <location>
        <begin position="536"/>
        <end position="788"/>
    </location>
</feature>
<keyword evidence="5 10" id="KW-0547">Nucleotide-binding</keyword>
<dbReference type="HOGENOM" id="CLU_004007_1_1_1"/>
<dbReference type="GO" id="GO:0005524">
    <property type="term" value="F:ATP binding"/>
    <property type="evidence" value="ECO:0007669"/>
    <property type="project" value="UniProtKB-UniRule"/>
</dbReference>
<dbReference type="OrthoDB" id="504170at2759"/>
<feature type="compositionally biased region" description="Polar residues" evidence="11">
    <location>
        <begin position="972"/>
        <end position="990"/>
    </location>
</feature>
<proteinExistence type="predicted"/>
<evidence type="ECO:0000256" key="1">
    <source>
        <dbReference type="ARBA" id="ARBA00012513"/>
    </source>
</evidence>
<keyword evidence="2" id="KW-0723">Serine/threonine-protein kinase</keyword>
<feature type="compositionally biased region" description="Low complexity" evidence="11">
    <location>
        <begin position="330"/>
        <end position="345"/>
    </location>
</feature>
<dbReference type="GO" id="GO:0005737">
    <property type="term" value="C:cytoplasm"/>
    <property type="evidence" value="ECO:0007669"/>
    <property type="project" value="TreeGrafter"/>
</dbReference>
<feature type="compositionally biased region" description="Basic and acidic residues" evidence="11">
    <location>
        <begin position="679"/>
        <end position="705"/>
    </location>
</feature>
<feature type="region of interest" description="Disordered" evidence="11">
    <location>
        <begin position="803"/>
        <end position="1047"/>
    </location>
</feature>
<feature type="compositionally biased region" description="Low complexity" evidence="11">
    <location>
        <begin position="613"/>
        <end position="626"/>
    </location>
</feature>
<feature type="compositionally biased region" description="Basic and acidic residues" evidence="11">
    <location>
        <begin position="641"/>
        <end position="650"/>
    </location>
</feature>
<dbReference type="AlphaFoldDB" id="M2QWN6"/>
<evidence type="ECO:0000256" key="2">
    <source>
        <dbReference type="ARBA" id="ARBA00022527"/>
    </source>
</evidence>
<feature type="compositionally biased region" description="Low complexity" evidence="11">
    <location>
        <begin position="416"/>
        <end position="428"/>
    </location>
</feature>
<feature type="domain" description="Protein kinase" evidence="12">
    <location>
        <begin position="42"/>
        <end position="288"/>
    </location>
</feature>
<feature type="region of interest" description="Disordered" evidence="11">
    <location>
        <begin position="1105"/>
        <end position="1246"/>
    </location>
</feature>
<evidence type="ECO:0000256" key="3">
    <source>
        <dbReference type="ARBA" id="ARBA00022553"/>
    </source>
</evidence>
<keyword evidence="6" id="KW-0418">Kinase</keyword>
<feature type="compositionally biased region" description="Low complexity" evidence="11">
    <location>
        <begin position="1153"/>
        <end position="1182"/>
    </location>
</feature>
<feature type="region of interest" description="Disordered" evidence="11">
    <location>
        <begin position="392"/>
        <end position="469"/>
    </location>
</feature>
<dbReference type="STRING" id="914234.M2QWN6"/>
<dbReference type="PANTHER" id="PTHR24346">
    <property type="entry name" value="MAP/MICROTUBULE AFFINITY-REGULATING KINASE"/>
    <property type="match status" value="1"/>
</dbReference>
<feature type="compositionally biased region" description="Basic and acidic residues" evidence="11">
    <location>
        <begin position="803"/>
        <end position="813"/>
    </location>
</feature>
<feature type="compositionally biased region" description="Polar residues" evidence="11">
    <location>
        <begin position="346"/>
        <end position="363"/>
    </location>
</feature>
<dbReference type="PANTHER" id="PTHR24346:SF110">
    <property type="entry name" value="NON-SPECIFIC SERINE_THREONINE PROTEIN KINASE"/>
    <property type="match status" value="1"/>
</dbReference>
<feature type="compositionally biased region" description="Acidic residues" evidence="11">
    <location>
        <begin position="1122"/>
        <end position="1133"/>
    </location>
</feature>
<dbReference type="InterPro" id="IPR011009">
    <property type="entry name" value="Kinase-like_dom_sf"/>
</dbReference>
<evidence type="ECO:0000256" key="5">
    <source>
        <dbReference type="ARBA" id="ARBA00022741"/>
    </source>
</evidence>
<feature type="compositionally biased region" description="Low complexity" evidence="11">
    <location>
        <begin position="991"/>
        <end position="1009"/>
    </location>
</feature>
<keyword evidence="7 10" id="KW-0067">ATP-binding</keyword>
<evidence type="ECO:0000313" key="14">
    <source>
        <dbReference type="Proteomes" id="UP000016930"/>
    </source>
</evidence>
<dbReference type="EMBL" id="KB445798">
    <property type="protein sequence ID" value="EMD36545.1"/>
    <property type="molecule type" value="Genomic_DNA"/>
</dbReference>
<feature type="compositionally biased region" description="Polar residues" evidence="11">
    <location>
        <begin position="816"/>
        <end position="834"/>
    </location>
</feature>
<keyword evidence="3" id="KW-0597">Phosphoprotein</keyword>
<keyword evidence="4" id="KW-0808">Transferase</keyword>
<dbReference type="SUPFAM" id="SSF56112">
    <property type="entry name" value="Protein kinase-like (PK-like)"/>
    <property type="match status" value="1"/>
</dbReference>
<comment type="catalytic activity">
    <reaction evidence="9">
        <text>L-seryl-[protein] + ATP = O-phospho-L-seryl-[protein] + ADP + H(+)</text>
        <dbReference type="Rhea" id="RHEA:17989"/>
        <dbReference type="Rhea" id="RHEA-COMP:9863"/>
        <dbReference type="Rhea" id="RHEA-COMP:11604"/>
        <dbReference type="ChEBI" id="CHEBI:15378"/>
        <dbReference type="ChEBI" id="CHEBI:29999"/>
        <dbReference type="ChEBI" id="CHEBI:30616"/>
        <dbReference type="ChEBI" id="CHEBI:83421"/>
        <dbReference type="ChEBI" id="CHEBI:456216"/>
        <dbReference type="EC" id="2.7.11.1"/>
    </reaction>
</comment>
<feature type="compositionally biased region" description="Polar residues" evidence="11">
    <location>
        <begin position="737"/>
        <end position="770"/>
    </location>
</feature>
<dbReference type="InterPro" id="IPR000719">
    <property type="entry name" value="Prot_kinase_dom"/>
</dbReference>
<feature type="compositionally biased region" description="Polar residues" evidence="11">
    <location>
        <begin position="567"/>
        <end position="589"/>
    </location>
</feature>
<dbReference type="Proteomes" id="UP000016930">
    <property type="component" value="Unassembled WGS sequence"/>
</dbReference>
<reference evidence="13 14" key="1">
    <citation type="journal article" date="2012" name="Proc. Natl. Acad. Sci. U.S.A.">
        <title>Comparative genomics of Ceriporiopsis subvermispora and Phanerochaete chrysosporium provide insight into selective ligninolysis.</title>
        <authorList>
            <person name="Fernandez-Fueyo E."/>
            <person name="Ruiz-Duenas F.J."/>
            <person name="Ferreira P."/>
            <person name="Floudas D."/>
            <person name="Hibbett D.S."/>
            <person name="Canessa P."/>
            <person name="Larrondo L.F."/>
            <person name="James T.Y."/>
            <person name="Seelenfreund D."/>
            <person name="Lobos S."/>
            <person name="Polanco R."/>
            <person name="Tello M."/>
            <person name="Honda Y."/>
            <person name="Watanabe T."/>
            <person name="Watanabe T."/>
            <person name="Ryu J.S."/>
            <person name="Kubicek C.P."/>
            <person name="Schmoll M."/>
            <person name="Gaskell J."/>
            <person name="Hammel K.E."/>
            <person name="St John F.J."/>
            <person name="Vanden Wymelenberg A."/>
            <person name="Sabat G."/>
            <person name="Splinter BonDurant S."/>
            <person name="Syed K."/>
            <person name="Yadav J.S."/>
            <person name="Doddapaneni H."/>
            <person name="Subramanian V."/>
            <person name="Lavin J.L."/>
            <person name="Oguiza J.A."/>
            <person name="Perez G."/>
            <person name="Pisabarro A.G."/>
            <person name="Ramirez L."/>
            <person name="Santoyo F."/>
            <person name="Master E."/>
            <person name="Coutinho P.M."/>
            <person name="Henrissat B."/>
            <person name="Lombard V."/>
            <person name="Magnuson J.K."/>
            <person name="Kuees U."/>
            <person name="Hori C."/>
            <person name="Igarashi K."/>
            <person name="Samejima M."/>
            <person name="Held B.W."/>
            <person name="Barry K.W."/>
            <person name="LaButti K.M."/>
            <person name="Lapidus A."/>
            <person name="Lindquist E.A."/>
            <person name="Lucas S.M."/>
            <person name="Riley R."/>
            <person name="Salamov A.A."/>
            <person name="Hoffmeister D."/>
            <person name="Schwenk D."/>
            <person name="Hadar Y."/>
            <person name="Yarden O."/>
            <person name="de Vries R.P."/>
            <person name="Wiebenga A."/>
            <person name="Stenlid J."/>
            <person name="Eastwood D."/>
            <person name="Grigoriev I.V."/>
            <person name="Berka R.M."/>
            <person name="Blanchette R.A."/>
            <person name="Kersten P."/>
            <person name="Martinez A.T."/>
            <person name="Vicuna R."/>
            <person name="Cullen D."/>
        </authorList>
    </citation>
    <scope>NUCLEOTIDE SEQUENCE [LARGE SCALE GENOMIC DNA]</scope>
    <source>
        <strain evidence="13 14">B</strain>
    </source>
</reference>
<keyword evidence="14" id="KW-1185">Reference proteome</keyword>
<evidence type="ECO:0000256" key="6">
    <source>
        <dbReference type="ARBA" id="ARBA00022777"/>
    </source>
</evidence>
<evidence type="ECO:0000313" key="13">
    <source>
        <dbReference type="EMBL" id="EMD36545.1"/>
    </source>
</evidence>
<dbReference type="InterPro" id="IPR017441">
    <property type="entry name" value="Protein_kinase_ATP_BS"/>
</dbReference>
<evidence type="ECO:0000256" key="10">
    <source>
        <dbReference type="PROSITE-ProRule" id="PRU10141"/>
    </source>
</evidence>
<sequence>MAVNGHRHTGSVSQNHKAQLANAYNELGKELSSQKIRVVGNYTLGKVIGEGTYGKVRLGVHRLTGTRVAIKQIPKAMSASLTREIHHHRQLHYPHVTQLYEVIATESNIWLVTELCSGGELFDYLAEKGRLSEDEARIVFGQLCLAIAYVHEKGIVHRDLKLENVLLDERCRVKLGDFGFTREFDRGSLLETFCGTTGYASPEMLMAKKYLGPEVDIWSLGVILYTLLTGTLPFDDDDEAIMRQKVIRGVYEDPEWLSEDARDLIRQILQTDPTKRPAIAQILTHQWFTLHHELVAHAAAAQSSISLASEPPSPSPLRPVSPATNLQPPSASSAASDSTFHSASSEFFTSGPTTPDDVFQSTTEPERPSFHRNASEGTLKNVVHGLERALVKPHPETVPEEDLTSAIPDATPARPSLSRTTTTSNTSSKIPPAYPARTPARTKRRSVSSTLSELERASSPAYEKSPGSAIPQDFSSLLNTPAPLIFSTPLERDLLNSLSLLGFDTGQIVHSVLTDACDATGALWWMLKRRAEKKALEEDPADVAAESAEHEELKHRKSGDKERAKSPTPSDQPKSSNPAALSQAHSTPELQFIPPTPTVPKTIRPVTPPRAKSPNNPLLSPVPSLPEMHQRSHPSTPSGSVKDKDKDSGSKGRKARSGSVSIMQRATTALEAAGLVRKKSAEVIKEDKEKEREKSGEKRGEEPRVSHGSGSSKLSKTPPLRGNKEIAAPSTPPPSTDSLLHPQSQTGSPWVVTASSSRKSPPPTGANSPPDTLGALPNINGKVGGGHRNRASLLSAFRMWFKEDPKGKRKEDPVLTQGSHAYKQQLNSPTTSPVQGRARGTVKRRPSGTHSKIGGTRKNAHRSKRASMSSRRSSSVNSRRSSITSAQYILDSPVYSPDPVTTVSRQRSDPSRRSFGSRTPNSELEDHVSRPSSIQSFTNQRHRKSPSASSASSMHLARGASPLPKYHRRAGSGSSTRVLRQIQPIQTNAHLRSNSASSAQSLASSRQGSVYELDIDPRRTSSPHKPSARRSGDDAPRRAHNAASFVAHKRQTPFANPSGGAGYLGSLGRSSWKKSWGLEPPGWQTRVAHPAVEVLALLPPTDGPSELRDVFSGPARALSPGDESDWVDEDEDAPGYVGGLGQLPTAAGAAYVPPLDSPLLSPSPRGAPARGAPGKRAAANGGLTVGTATGRNSRSKNGRSPGRTSPLPGESFDAPEPRAGRSRLPAGRSGPAFKQAIQEEDEGEEE</sequence>
<dbReference type="PROSITE" id="PS00108">
    <property type="entry name" value="PROTEIN_KINASE_ST"/>
    <property type="match status" value="1"/>
</dbReference>
<name>M2QWN6_CERS8</name>
<gene>
    <name evidence="13" type="ORF">CERSUDRAFT_138235</name>
</gene>
<organism evidence="13 14">
    <name type="scientific">Ceriporiopsis subvermispora (strain B)</name>
    <name type="common">White-rot fungus</name>
    <name type="synonym">Gelatoporia subvermispora</name>
    <dbReference type="NCBI Taxonomy" id="914234"/>
    <lineage>
        <taxon>Eukaryota</taxon>
        <taxon>Fungi</taxon>
        <taxon>Dikarya</taxon>
        <taxon>Basidiomycota</taxon>
        <taxon>Agaricomycotina</taxon>
        <taxon>Agaricomycetes</taxon>
        <taxon>Polyporales</taxon>
        <taxon>Gelatoporiaceae</taxon>
        <taxon>Gelatoporia</taxon>
    </lineage>
</organism>
<protein>
    <recommendedName>
        <fullName evidence="1">non-specific serine/threonine protein kinase</fullName>
        <ecNumber evidence="1">2.7.11.1</ecNumber>
    </recommendedName>
</protein>
<dbReference type="FunFam" id="1.10.510.10:FF:000650">
    <property type="entry name" value="Serine/threonine-protein kinase ppk16"/>
    <property type="match status" value="1"/>
</dbReference>
<dbReference type="Gene3D" id="1.10.510.10">
    <property type="entry name" value="Transferase(Phosphotransferase) domain 1"/>
    <property type="match status" value="1"/>
</dbReference>
<dbReference type="PROSITE" id="PS00107">
    <property type="entry name" value="PROTEIN_KINASE_ATP"/>
    <property type="match status" value="1"/>
</dbReference>
<dbReference type="CDD" id="cd14003">
    <property type="entry name" value="STKc_AMPK-like"/>
    <property type="match status" value="1"/>
</dbReference>
<feature type="compositionally biased region" description="Basic and acidic residues" evidence="11">
    <location>
        <begin position="547"/>
        <end position="565"/>
    </location>
</feature>
<dbReference type="GO" id="GO:0035556">
    <property type="term" value="P:intracellular signal transduction"/>
    <property type="evidence" value="ECO:0007669"/>
    <property type="project" value="TreeGrafter"/>
</dbReference>
<dbReference type="Pfam" id="PF00069">
    <property type="entry name" value="Pkinase"/>
    <property type="match status" value="1"/>
</dbReference>
<comment type="catalytic activity">
    <reaction evidence="8">
        <text>L-threonyl-[protein] + ATP = O-phospho-L-threonyl-[protein] + ADP + H(+)</text>
        <dbReference type="Rhea" id="RHEA:46608"/>
        <dbReference type="Rhea" id="RHEA-COMP:11060"/>
        <dbReference type="Rhea" id="RHEA-COMP:11605"/>
        <dbReference type="ChEBI" id="CHEBI:15378"/>
        <dbReference type="ChEBI" id="CHEBI:30013"/>
        <dbReference type="ChEBI" id="CHEBI:30616"/>
        <dbReference type="ChEBI" id="CHEBI:61977"/>
        <dbReference type="ChEBI" id="CHEBI:456216"/>
        <dbReference type="EC" id="2.7.11.1"/>
    </reaction>
</comment>
<evidence type="ECO:0000256" key="7">
    <source>
        <dbReference type="ARBA" id="ARBA00022840"/>
    </source>
</evidence>
<feature type="region of interest" description="Disordered" evidence="11">
    <location>
        <begin position="306"/>
        <end position="379"/>
    </location>
</feature>
<dbReference type="EC" id="2.7.11.1" evidence="1"/>
<accession>M2QWN6</accession>
<feature type="compositionally biased region" description="Polar residues" evidence="11">
    <location>
        <begin position="930"/>
        <end position="939"/>
    </location>
</feature>
<evidence type="ECO:0000256" key="9">
    <source>
        <dbReference type="ARBA" id="ARBA00048679"/>
    </source>
</evidence>
<dbReference type="InterPro" id="IPR008271">
    <property type="entry name" value="Ser/Thr_kinase_AS"/>
</dbReference>
<evidence type="ECO:0000259" key="12">
    <source>
        <dbReference type="PROSITE" id="PS50011"/>
    </source>
</evidence>
<evidence type="ECO:0000256" key="11">
    <source>
        <dbReference type="SAM" id="MobiDB-lite"/>
    </source>
</evidence>
<evidence type="ECO:0000256" key="4">
    <source>
        <dbReference type="ARBA" id="ARBA00022679"/>
    </source>
</evidence>
<dbReference type="SMART" id="SM00220">
    <property type="entry name" value="S_TKc"/>
    <property type="match status" value="1"/>
</dbReference>
<evidence type="ECO:0000256" key="8">
    <source>
        <dbReference type="ARBA" id="ARBA00047899"/>
    </source>
</evidence>
<feature type="compositionally biased region" description="Low complexity" evidence="11">
    <location>
        <begin position="866"/>
        <end position="885"/>
    </location>
</feature>
<dbReference type="PROSITE" id="PS50011">
    <property type="entry name" value="PROTEIN_KINASE_DOM"/>
    <property type="match status" value="1"/>
</dbReference>
<feature type="binding site" evidence="10">
    <location>
        <position position="71"/>
    </location>
    <ligand>
        <name>ATP</name>
        <dbReference type="ChEBI" id="CHEBI:30616"/>
    </ligand>
</feature>
<dbReference type="GO" id="GO:0004674">
    <property type="term" value="F:protein serine/threonine kinase activity"/>
    <property type="evidence" value="ECO:0007669"/>
    <property type="project" value="UniProtKB-KW"/>
</dbReference>